<dbReference type="AlphaFoldDB" id="A0A9K3LCC1"/>
<accession>A0A9K3LCC1</accession>
<name>A0A9K3LCC1_9STRA</name>
<dbReference type="OrthoDB" id="41650at2759"/>
<proteinExistence type="predicted"/>
<evidence type="ECO:0000313" key="2">
    <source>
        <dbReference type="Proteomes" id="UP000693970"/>
    </source>
</evidence>
<reference evidence="1" key="1">
    <citation type="journal article" date="2021" name="Sci. Rep.">
        <title>Diploid genomic architecture of Nitzschia inconspicua, an elite biomass production diatom.</title>
        <authorList>
            <person name="Oliver A."/>
            <person name="Podell S."/>
            <person name="Pinowska A."/>
            <person name="Traller J.C."/>
            <person name="Smith S.R."/>
            <person name="McClure R."/>
            <person name="Beliaev A."/>
            <person name="Bohutskyi P."/>
            <person name="Hill E.A."/>
            <person name="Rabines A."/>
            <person name="Zheng H."/>
            <person name="Allen L.Z."/>
            <person name="Kuo A."/>
            <person name="Grigoriev I.V."/>
            <person name="Allen A.E."/>
            <person name="Hazlebeck D."/>
            <person name="Allen E.E."/>
        </authorList>
    </citation>
    <scope>NUCLEOTIDE SEQUENCE</scope>
    <source>
        <strain evidence="1">Hildebrandi</strain>
    </source>
</reference>
<evidence type="ECO:0000313" key="1">
    <source>
        <dbReference type="EMBL" id="KAG7358923.1"/>
    </source>
</evidence>
<comment type="caution">
    <text evidence="1">The sequence shown here is derived from an EMBL/GenBank/DDBJ whole genome shotgun (WGS) entry which is preliminary data.</text>
</comment>
<protein>
    <submittedName>
        <fullName evidence="1">Uncharacterized protein</fullName>
    </submittedName>
</protein>
<reference evidence="1" key="2">
    <citation type="submission" date="2021-04" db="EMBL/GenBank/DDBJ databases">
        <authorList>
            <person name="Podell S."/>
        </authorList>
    </citation>
    <scope>NUCLEOTIDE SEQUENCE</scope>
    <source>
        <strain evidence="1">Hildebrandi</strain>
    </source>
</reference>
<gene>
    <name evidence="1" type="ORF">IV203_015512</name>
</gene>
<sequence>MFRSSEQHLDGGLDSVQVNNLYSVLEFSLELNDLRKARWNKAFSGELEGGTKYFNDLRATIVIEHIIQASDVFHTMQHWQVYRKWNEKLFNEMCMAFKAG</sequence>
<dbReference type="Proteomes" id="UP000693970">
    <property type="component" value="Unassembled WGS sequence"/>
</dbReference>
<keyword evidence="2" id="KW-1185">Reference proteome</keyword>
<organism evidence="1 2">
    <name type="scientific">Nitzschia inconspicua</name>
    <dbReference type="NCBI Taxonomy" id="303405"/>
    <lineage>
        <taxon>Eukaryota</taxon>
        <taxon>Sar</taxon>
        <taxon>Stramenopiles</taxon>
        <taxon>Ochrophyta</taxon>
        <taxon>Bacillariophyta</taxon>
        <taxon>Bacillariophyceae</taxon>
        <taxon>Bacillariophycidae</taxon>
        <taxon>Bacillariales</taxon>
        <taxon>Bacillariaceae</taxon>
        <taxon>Nitzschia</taxon>
    </lineage>
</organism>
<dbReference type="EMBL" id="JAGRRH010000014">
    <property type="protein sequence ID" value="KAG7358923.1"/>
    <property type="molecule type" value="Genomic_DNA"/>
</dbReference>